<accession>A0ACD1DSM5</accession>
<gene>
    <name evidence="1" type="ORF">KIH16_07765</name>
</gene>
<dbReference type="EMBL" id="CP074691">
    <property type="protein sequence ID" value="QVL35118.1"/>
    <property type="molecule type" value="Genomic_DNA"/>
</dbReference>
<keyword evidence="1" id="KW-0378">Hydrolase</keyword>
<evidence type="ECO:0000313" key="1">
    <source>
        <dbReference type="EMBL" id="QVL35118.1"/>
    </source>
</evidence>
<keyword evidence="2" id="KW-1185">Reference proteome</keyword>
<organism evidence="1 2">
    <name type="scientific">Aminirod propionatiphilus</name>
    <dbReference type="NCBI Taxonomy" id="3415223"/>
    <lineage>
        <taxon>Bacteria</taxon>
        <taxon>Thermotogati</taxon>
        <taxon>Synergistota</taxon>
        <taxon>Synergistia</taxon>
        <taxon>Synergistales</taxon>
        <taxon>Aminiphilaceae</taxon>
        <taxon>Aminirod</taxon>
    </lineage>
</organism>
<proteinExistence type="predicted"/>
<sequence>MKSVTAVLTGGTIGSAVGAGGAFPDGGRSSELRSQLERFFSDGDISVSFRYPWGEKGLDSSNLQPWHWIDLTRLVVAELEGGAQGILLLHGTDTMAYTSAWLSLALGDVDRPVILTGSQLTLDSVPDDVTVNLRGAALVAASSLPGVWVYFNWKLFRGDRAHKARALHPDAFVASGGSPLYFTPDRIGSFAPVTAPSPWRRPRELDGLLLREEEVRALRGSLAWISAAPGLRPHFSGREKVLLVLGLGAGNASTLLIEEIDSFWQGREKPFVLACSLAEGDEKKPDVYDDVGLASLARRGFPLWSQGDYPLEMVHALAWFSLMGAPEDRASVFSRYLRRL</sequence>
<reference evidence="1" key="1">
    <citation type="submission" date="2021-05" db="EMBL/GenBank/DDBJ databases">
        <title>An isolated secondary fermenter in methanogenic hydrocarbon-degrading communities.</title>
        <authorList>
            <person name="Liu Y.-F."/>
            <person name="Liu Z.-l."/>
        </authorList>
    </citation>
    <scope>NUCLEOTIDE SEQUENCE</scope>
    <source>
        <strain evidence="1">L-13</strain>
    </source>
</reference>
<protein>
    <submittedName>
        <fullName evidence="1">Asparaginase</fullName>
        <ecNumber evidence="1">3.5.1.1</ecNumber>
    </submittedName>
</protein>
<dbReference type="Proteomes" id="UP000682204">
    <property type="component" value="Chromosome"/>
</dbReference>
<dbReference type="EC" id="3.5.1.1" evidence="1"/>
<evidence type="ECO:0000313" key="2">
    <source>
        <dbReference type="Proteomes" id="UP000682204"/>
    </source>
</evidence>
<name>A0ACD1DSM5_9BACT</name>